<dbReference type="Proteomes" id="UP000321945">
    <property type="component" value="Unassembled WGS sequence"/>
</dbReference>
<name>A0A5C6YRN8_9FLAO</name>
<comment type="caution">
    <text evidence="1">The sequence shown here is derived from an EMBL/GenBank/DDBJ whole genome shotgun (WGS) entry which is preliminary data.</text>
</comment>
<dbReference type="RefSeq" id="WP_111815760.1">
    <property type="nucleotide sequence ID" value="NZ_CBCRZQ010000004.1"/>
</dbReference>
<evidence type="ECO:0000313" key="2">
    <source>
        <dbReference type="Proteomes" id="UP000321945"/>
    </source>
</evidence>
<organism evidence="1 2">
    <name type="scientific">Aequorivita lipolytica</name>
    <dbReference type="NCBI Taxonomy" id="153267"/>
    <lineage>
        <taxon>Bacteria</taxon>
        <taxon>Pseudomonadati</taxon>
        <taxon>Bacteroidota</taxon>
        <taxon>Flavobacteriia</taxon>
        <taxon>Flavobacteriales</taxon>
        <taxon>Flavobacteriaceae</taxon>
        <taxon>Aequorivita</taxon>
    </lineage>
</organism>
<accession>A0A5C6YRN8</accession>
<reference evidence="1 2" key="1">
    <citation type="submission" date="2019-08" db="EMBL/GenBank/DDBJ databases">
        <title>Genome of Aequorivita lipolytica Y10-2 (type strain).</title>
        <authorList>
            <person name="Bowman J.P."/>
        </authorList>
    </citation>
    <scope>NUCLEOTIDE SEQUENCE [LARGE SCALE GENOMIC DNA]</scope>
    <source>
        <strain evidence="1 2">Y10-2</strain>
    </source>
</reference>
<evidence type="ECO:0000313" key="1">
    <source>
        <dbReference type="EMBL" id="TXD69664.1"/>
    </source>
</evidence>
<keyword evidence="2" id="KW-1185">Reference proteome</keyword>
<dbReference type="InterPro" id="IPR025459">
    <property type="entry name" value="DUF4279"/>
</dbReference>
<dbReference type="Pfam" id="PF14106">
    <property type="entry name" value="DUF4279"/>
    <property type="match status" value="1"/>
</dbReference>
<dbReference type="EMBL" id="VORU01000004">
    <property type="protein sequence ID" value="TXD69664.1"/>
    <property type="molecule type" value="Genomic_DNA"/>
</dbReference>
<dbReference type="AlphaFoldDB" id="A0A5C6YRN8"/>
<protein>
    <submittedName>
        <fullName evidence="1">DUF4279 domain-containing protein</fullName>
    </submittedName>
</protein>
<proteinExistence type="predicted"/>
<sequence>MKNETLQDFTFYDYSAVEISFSIKTKTLDLQTLTDFLKLNPTRGWTNGEKYIGRQLNTDTKQIETIERQKPWTMFAYETKEIVNSDRFQVHAIHLLEKLDEMKNNLKDLVAQPDKFEILIQVYLQFDKDQNHFGFSSETELLKRLSEYCHQIEWRNK</sequence>
<gene>
    <name evidence="1" type="ORF">ESV24_07470</name>
</gene>